<sequence length="474" mass="49330">MKLSAIALSLGMASLLAACAAGNAPLASSEQAPAQPSNVILFIGDGMGVSTVTAARIYDGQTRGETGEENLLSFEKFPALALVKTYNTNQQVPDSAGTASAMNTGRKTRAGVIDVAAQSHRGDCGEGLAATMPNAAEQLHARGKAIGIVSTARITHATPAAVYAHAPERDWEGDGEMPEPARATGCTDIAKQLTGFPFEVALGGGSRYFFGRDMGGERRDAAADLPSAWASATGGHFVSTAAAMKSVPADGKPLFGLFSKSHMTYMLERKPGTSEPTLSEMTATAIDRLQSTGKGYYLMVEGGRIDHGHHDGRADLALSETQEFARAVKVALGKVDLSDTLILVTADHSHVFTMAGYPTRGNPILGLARGNDDRGEPTGEPILATDGLPYTTLGYQNGPGAHPGQPRSAPSDDPHAVKQALVPTGDVFNGVHDLSETHGGEDVALYATGAGSSAVHGVIEQNRIFDYLMSISGE</sequence>
<keyword evidence="3" id="KW-0460">Magnesium</keyword>
<feature type="binding site" evidence="3">
    <location>
        <position position="438"/>
    </location>
    <ligand>
        <name>Zn(2+)</name>
        <dbReference type="ChEBI" id="CHEBI:29105"/>
        <label>2</label>
    </ligand>
</feature>
<reference evidence="7" key="2">
    <citation type="submission" date="2020-09" db="EMBL/GenBank/DDBJ databases">
        <authorList>
            <person name="Sun Q."/>
            <person name="Zhou Y."/>
        </authorList>
    </citation>
    <scope>NUCLEOTIDE SEQUENCE</scope>
    <source>
        <strain evidence="7">CGMCC 1.15360</strain>
    </source>
</reference>
<dbReference type="SMART" id="SM00098">
    <property type="entry name" value="alkPPc"/>
    <property type="match status" value="1"/>
</dbReference>
<evidence type="ECO:0000313" key="7">
    <source>
        <dbReference type="EMBL" id="GGD74151.1"/>
    </source>
</evidence>
<dbReference type="Pfam" id="PF00245">
    <property type="entry name" value="Alk_phosphatase"/>
    <property type="match status" value="1"/>
</dbReference>
<dbReference type="PROSITE" id="PS51257">
    <property type="entry name" value="PROKAR_LIPOPROTEIN"/>
    <property type="match status" value="1"/>
</dbReference>
<feature type="active site" description="Phosphoserine intermediate" evidence="2">
    <location>
        <position position="95"/>
    </location>
</feature>
<dbReference type="InterPro" id="IPR001952">
    <property type="entry name" value="Alkaline_phosphatase"/>
</dbReference>
<comment type="similarity">
    <text evidence="4">Belongs to the alkaline phosphatase family.</text>
</comment>
<dbReference type="PANTHER" id="PTHR11596:SF5">
    <property type="entry name" value="ALKALINE PHOSPHATASE"/>
    <property type="match status" value="1"/>
</dbReference>
<dbReference type="GO" id="GO:0004035">
    <property type="term" value="F:alkaline phosphatase activity"/>
    <property type="evidence" value="ECO:0007669"/>
    <property type="project" value="TreeGrafter"/>
</dbReference>
<gene>
    <name evidence="7" type="primary">phoA</name>
    <name evidence="7" type="ORF">GCM10010990_24760</name>
</gene>
<feature type="signal peptide" evidence="6">
    <location>
        <begin position="1"/>
        <end position="20"/>
    </location>
</feature>
<feature type="binding site" evidence="3">
    <location>
        <position position="45"/>
    </location>
    <ligand>
        <name>Mg(2+)</name>
        <dbReference type="ChEBI" id="CHEBI:18420"/>
    </ligand>
</feature>
<dbReference type="InterPro" id="IPR017850">
    <property type="entry name" value="Alkaline_phosphatase_core_sf"/>
</dbReference>
<comment type="caution">
    <text evidence="7">The sequence shown here is derived from an EMBL/GenBank/DDBJ whole genome shotgun (WGS) entry which is preliminary data.</text>
</comment>
<reference evidence="7" key="1">
    <citation type="journal article" date="2014" name="Int. J. Syst. Evol. Microbiol.">
        <title>Complete genome sequence of Corynebacterium casei LMG S-19264T (=DSM 44701T), isolated from a smear-ripened cheese.</title>
        <authorList>
            <consortium name="US DOE Joint Genome Institute (JGI-PGF)"/>
            <person name="Walter F."/>
            <person name="Albersmeier A."/>
            <person name="Kalinowski J."/>
            <person name="Ruckert C."/>
        </authorList>
    </citation>
    <scope>NUCLEOTIDE SEQUENCE</scope>
    <source>
        <strain evidence="7">CGMCC 1.15360</strain>
    </source>
</reference>
<evidence type="ECO:0000256" key="2">
    <source>
        <dbReference type="PIRSR" id="PIRSR601952-1"/>
    </source>
</evidence>
<protein>
    <submittedName>
        <fullName evidence="7">Alkaline phosphatase</fullName>
    </submittedName>
</protein>
<comment type="cofactor">
    <cofactor evidence="3">
        <name>Zn(2+)</name>
        <dbReference type="ChEBI" id="CHEBI:29105"/>
    </cofactor>
    <text evidence="3">Binds 2 Zn(2+) ions.</text>
</comment>
<feature type="binding site" evidence="3">
    <location>
        <position position="348"/>
    </location>
    <ligand>
        <name>Zn(2+)</name>
        <dbReference type="ChEBI" id="CHEBI:29105"/>
        <label>2</label>
    </ligand>
</feature>
<dbReference type="OrthoDB" id="9794455at2"/>
<dbReference type="EMBL" id="BMIP01000005">
    <property type="protein sequence ID" value="GGD74151.1"/>
    <property type="molecule type" value="Genomic_DNA"/>
</dbReference>
<feature type="binding site" evidence="3">
    <location>
        <position position="301"/>
    </location>
    <ligand>
        <name>Mg(2+)</name>
        <dbReference type="ChEBI" id="CHEBI:18420"/>
    </ligand>
</feature>
<dbReference type="Gene3D" id="3.40.720.10">
    <property type="entry name" value="Alkaline Phosphatase, subunit A"/>
    <property type="match status" value="1"/>
</dbReference>
<dbReference type="CDD" id="cd16012">
    <property type="entry name" value="ALP"/>
    <property type="match status" value="1"/>
</dbReference>
<comment type="cofactor">
    <cofactor evidence="3">
        <name>Mg(2+)</name>
        <dbReference type="ChEBI" id="CHEBI:18420"/>
    </cofactor>
    <text evidence="3">Binds 1 Mg(2+) ion.</text>
</comment>
<keyword evidence="3" id="KW-0479">Metal-binding</keyword>
<accession>A0A917DWF6</accession>
<feature type="binding site" evidence="3">
    <location>
        <position position="347"/>
    </location>
    <ligand>
        <name>Zn(2+)</name>
        <dbReference type="ChEBI" id="CHEBI:29105"/>
        <label>2</label>
    </ligand>
</feature>
<dbReference type="AlphaFoldDB" id="A0A917DWF6"/>
<name>A0A917DWF6_9SPHN</name>
<dbReference type="GO" id="GO:0046872">
    <property type="term" value="F:metal ion binding"/>
    <property type="evidence" value="ECO:0007669"/>
    <property type="project" value="UniProtKB-KW"/>
</dbReference>
<keyword evidence="8" id="KW-1185">Reference proteome</keyword>
<keyword evidence="3" id="KW-0862">Zinc</keyword>
<evidence type="ECO:0000313" key="8">
    <source>
        <dbReference type="Proteomes" id="UP000612349"/>
    </source>
</evidence>
<evidence type="ECO:0000256" key="5">
    <source>
        <dbReference type="SAM" id="MobiDB-lite"/>
    </source>
</evidence>
<dbReference type="Proteomes" id="UP000612349">
    <property type="component" value="Unassembled WGS sequence"/>
</dbReference>
<feature type="region of interest" description="Disordered" evidence="5">
    <location>
        <begin position="396"/>
        <end position="415"/>
    </location>
</feature>
<dbReference type="RefSeq" id="WP_066777003.1">
    <property type="nucleotide sequence ID" value="NZ_BMIP01000005.1"/>
</dbReference>
<feature type="binding site" evidence="3">
    <location>
        <position position="45"/>
    </location>
    <ligand>
        <name>Zn(2+)</name>
        <dbReference type="ChEBI" id="CHEBI:29105"/>
        <label>2</label>
    </ligand>
</feature>
<dbReference type="PANTHER" id="PTHR11596">
    <property type="entry name" value="ALKALINE PHOSPHATASE"/>
    <property type="match status" value="1"/>
</dbReference>
<feature type="binding site" evidence="3">
    <location>
        <position position="306"/>
    </location>
    <ligand>
        <name>Zn(2+)</name>
        <dbReference type="ChEBI" id="CHEBI:29105"/>
        <label>2</label>
    </ligand>
</feature>
<organism evidence="7 8">
    <name type="scientific">Croceicoccus mobilis</name>
    <dbReference type="NCBI Taxonomy" id="1703339"/>
    <lineage>
        <taxon>Bacteria</taxon>
        <taxon>Pseudomonadati</taxon>
        <taxon>Pseudomonadota</taxon>
        <taxon>Alphaproteobacteria</taxon>
        <taxon>Sphingomonadales</taxon>
        <taxon>Erythrobacteraceae</taxon>
        <taxon>Croceicoccus</taxon>
    </lineage>
</organism>
<evidence type="ECO:0000256" key="3">
    <source>
        <dbReference type="PIRSR" id="PIRSR601952-2"/>
    </source>
</evidence>
<keyword evidence="6" id="KW-0732">Signal</keyword>
<evidence type="ECO:0000256" key="6">
    <source>
        <dbReference type="SAM" id="SignalP"/>
    </source>
</evidence>
<feature type="binding site" evidence="3">
    <location>
        <position position="156"/>
    </location>
    <ligand>
        <name>Mg(2+)</name>
        <dbReference type="ChEBI" id="CHEBI:18420"/>
    </ligand>
</feature>
<keyword evidence="1" id="KW-0597">Phosphoprotein</keyword>
<feature type="chain" id="PRO_5037503992" evidence="6">
    <location>
        <begin position="21"/>
        <end position="474"/>
    </location>
</feature>
<evidence type="ECO:0000256" key="1">
    <source>
        <dbReference type="ARBA" id="ARBA00022553"/>
    </source>
</evidence>
<feature type="binding site" evidence="3">
    <location>
        <position position="310"/>
    </location>
    <ligand>
        <name>Zn(2+)</name>
        <dbReference type="ChEBI" id="CHEBI:29105"/>
        <label>2</label>
    </ligand>
</feature>
<dbReference type="SUPFAM" id="SSF53649">
    <property type="entry name" value="Alkaline phosphatase-like"/>
    <property type="match status" value="1"/>
</dbReference>
<feature type="binding site" evidence="3">
    <location>
        <position position="158"/>
    </location>
    <ligand>
        <name>Mg(2+)</name>
        <dbReference type="ChEBI" id="CHEBI:18420"/>
    </ligand>
</feature>
<proteinExistence type="inferred from homology"/>
<evidence type="ECO:0000256" key="4">
    <source>
        <dbReference type="RuleBase" id="RU003946"/>
    </source>
</evidence>
<dbReference type="PRINTS" id="PR00113">
    <property type="entry name" value="ALKPHPHTASE"/>
</dbReference>